<dbReference type="HOGENOM" id="CLU_2828238_0_0_5"/>
<organism evidence="1 2">
    <name type="scientific">Rhizobium gallicum bv. gallicum R602sp</name>
    <dbReference type="NCBI Taxonomy" id="1041138"/>
    <lineage>
        <taxon>Bacteria</taxon>
        <taxon>Pseudomonadati</taxon>
        <taxon>Pseudomonadota</taxon>
        <taxon>Alphaproteobacteria</taxon>
        <taxon>Hyphomicrobiales</taxon>
        <taxon>Rhizobiaceae</taxon>
        <taxon>Rhizobium/Agrobacterium group</taxon>
        <taxon>Rhizobium</taxon>
    </lineage>
</organism>
<dbReference type="EMBL" id="CP006880">
    <property type="protein sequence ID" value="AJD45863.1"/>
    <property type="molecule type" value="Genomic_DNA"/>
</dbReference>
<dbReference type="AlphaFoldDB" id="A0A0B4XGV9"/>
<dbReference type="KEGG" id="rga:RGR602_PC01839"/>
<accession>A0A0B4XGV9</accession>
<name>A0A0B4XGV9_9HYPH</name>
<keyword evidence="1" id="KW-0614">Plasmid</keyword>
<evidence type="ECO:0000313" key="2">
    <source>
        <dbReference type="Proteomes" id="UP000031368"/>
    </source>
</evidence>
<geneLocation type="plasmid" evidence="1 2">
    <name>pRgalR602c</name>
</geneLocation>
<sequence length="66" mass="6904">MELVFTIATAIGTGISIAAIGRLAGRATQTMRLTVRATQVSVALVSFVSRHAVSWSKALRAVVPHG</sequence>
<proteinExistence type="predicted"/>
<evidence type="ECO:0000313" key="1">
    <source>
        <dbReference type="EMBL" id="AJD45863.1"/>
    </source>
</evidence>
<protein>
    <submittedName>
        <fullName evidence="1">Uncharacterized protein</fullName>
    </submittedName>
</protein>
<reference evidence="1 2" key="1">
    <citation type="submission" date="2013-11" db="EMBL/GenBank/DDBJ databases">
        <title>Complete genome sequence of Rhizobium gallicum bv. gallicum R602.</title>
        <authorList>
            <person name="Bustos P."/>
            <person name="Santamaria R.I."/>
            <person name="Lozano L."/>
            <person name="Acosta J.L."/>
            <person name="Ormeno-Orrillo E."/>
            <person name="Rogel M.A."/>
            <person name="Romero D."/>
            <person name="Cevallos M.A."/>
            <person name="Martinez-Romero E."/>
            <person name="Gonzalez V."/>
        </authorList>
    </citation>
    <scope>NUCLEOTIDE SEQUENCE [LARGE SCALE GENOMIC DNA]</scope>
    <source>
        <strain evidence="1 2">R602</strain>
        <plasmid evidence="1 2">pRgalR602c</plasmid>
    </source>
</reference>
<keyword evidence="2" id="KW-1185">Reference proteome</keyword>
<dbReference type="Proteomes" id="UP000031368">
    <property type="component" value="Plasmid pRgalR602c"/>
</dbReference>
<gene>
    <name evidence="1" type="ORF">RGR602_PC01839</name>
</gene>